<proteinExistence type="predicted"/>
<dbReference type="AlphaFoldDB" id="A0A248UA24"/>
<sequence length="41" mass="4918">MFQFCELSDADFWDNLAFAFRFYSKSDKIYRNMGTPKKKAV</sequence>
<gene>
    <name evidence="1" type="ORF">CES85_4222</name>
</gene>
<accession>A0A248UA24</accession>
<name>A0A248UA24_9HYPH</name>
<dbReference type="EMBL" id="CP022603">
    <property type="protein sequence ID" value="ASV83442.1"/>
    <property type="molecule type" value="Genomic_DNA"/>
</dbReference>
<protein>
    <submittedName>
        <fullName evidence="1">Uncharacterized protein</fullName>
    </submittedName>
</protein>
<organism evidence="1 2">
    <name type="scientific">Ochrobactrum quorumnocens</name>
    <dbReference type="NCBI Taxonomy" id="271865"/>
    <lineage>
        <taxon>Bacteria</taxon>
        <taxon>Pseudomonadati</taxon>
        <taxon>Pseudomonadota</taxon>
        <taxon>Alphaproteobacteria</taxon>
        <taxon>Hyphomicrobiales</taxon>
        <taxon>Brucellaceae</taxon>
        <taxon>Brucella/Ochrobactrum group</taxon>
        <taxon>Ochrobactrum</taxon>
    </lineage>
</organism>
<evidence type="ECO:0000313" key="1">
    <source>
        <dbReference type="EMBL" id="ASV83442.1"/>
    </source>
</evidence>
<evidence type="ECO:0000313" key="2">
    <source>
        <dbReference type="Proteomes" id="UP000215256"/>
    </source>
</evidence>
<reference evidence="1 2" key="1">
    <citation type="submission" date="2017-07" db="EMBL/GenBank/DDBJ databases">
        <title>Phylogenetic study on the rhizospheric bacterium Ochrobactrum sp. A44.</title>
        <authorList>
            <person name="Krzyzanowska D.M."/>
            <person name="Ossowicki A."/>
            <person name="Rajewska M."/>
            <person name="Maciag T."/>
            <person name="Kaczynski Z."/>
            <person name="Czerwicka M."/>
            <person name="Jafra S."/>
        </authorList>
    </citation>
    <scope>NUCLEOTIDE SEQUENCE [LARGE SCALE GENOMIC DNA]</scope>
    <source>
        <strain evidence="1 2">A44</strain>
    </source>
</reference>
<dbReference type="KEGG" id="och:CES85_4222"/>
<dbReference type="Proteomes" id="UP000215256">
    <property type="component" value="Chromosome 2"/>
</dbReference>